<evidence type="ECO:0000313" key="3">
    <source>
        <dbReference type="Proteomes" id="UP000429552"/>
    </source>
</evidence>
<protein>
    <submittedName>
        <fullName evidence="1">Uncharacterized protein</fullName>
    </submittedName>
</protein>
<reference evidence="1 3" key="1">
    <citation type="submission" date="2019-12" db="EMBL/GenBank/DDBJ databases">
        <title>Whole genome shotgun sequence of Streptomyces libani subsp. libani NBRC 13452.</title>
        <authorList>
            <person name="Ichikawa N."/>
            <person name="Kimura A."/>
            <person name="Kitahashi Y."/>
            <person name="Komaki H."/>
            <person name="Tamura T."/>
        </authorList>
    </citation>
    <scope>NUCLEOTIDE SEQUENCE [LARGE SCALE GENOMIC DNA]</scope>
    <source>
        <strain evidence="1 3">NBRC 13452</strain>
    </source>
</reference>
<dbReference type="RefSeq" id="WP_159484055.1">
    <property type="nucleotide sequence ID" value="NZ_BLIP01000001.1"/>
</dbReference>
<reference evidence="2 4" key="2">
    <citation type="submission" date="2022-12" db="EMBL/GenBank/DDBJ databases">
        <authorList>
            <person name="Ruckert C."/>
            <person name="Busche T."/>
            <person name="Kalinowski J."/>
            <person name="Wittmann C."/>
        </authorList>
    </citation>
    <scope>NUCLEOTIDE SEQUENCE [LARGE SCALE GENOMIC DNA]</scope>
    <source>
        <strain evidence="2 4">DSM 40555</strain>
    </source>
</reference>
<name>A0A640T9P4_STRNI</name>
<proteinExistence type="predicted"/>
<accession>A0A640T9P4</accession>
<sequence length="59" mass="6178">MNLKESATDSAAQALAKVFEQLDNGGTNPADVRAANGAMDVAAVFGVTADDYARLLRQH</sequence>
<dbReference type="Proteomes" id="UP001210609">
    <property type="component" value="Chromosome"/>
</dbReference>
<keyword evidence="4" id="KW-1185">Reference proteome</keyword>
<organism evidence="1 3">
    <name type="scientific">Streptomyces nigrescens</name>
    <dbReference type="NCBI Taxonomy" id="1920"/>
    <lineage>
        <taxon>Bacteria</taxon>
        <taxon>Bacillati</taxon>
        <taxon>Actinomycetota</taxon>
        <taxon>Actinomycetes</taxon>
        <taxon>Kitasatosporales</taxon>
        <taxon>Streptomycetaceae</taxon>
        <taxon>Streptomyces</taxon>
    </lineage>
</organism>
<dbReference type="EMBL" id="CP114202">
    <property type="protein sequence ID" value="WAT94900.1"/>
    <property type="molecule type" value="Genomic_DNA"/>
</dbReference>
<dbReference type="Proteomes" id="UP000429552">
    <property type="component" value="Unassembled WGS sequence"/>
</dbReference>
<evidence type="ECO:0000313" key="1">
    <source>
        <dbReference type="EMBL" id="GFE20048.1"/>
    </source>
</evidence>
<dbReference type="AlphaFoldDB" id="A0A640T9P4"/>
<gene>
    <name evidence="1" type="ORF">Sliba_05010</name>
    <name evidence="2" type="ORF">STRLI_000572</name>
</gene>
<evidence type="ECO:0000313" key="2">
    <source>
        <dbReference type="EMBL" id="WAT94900.1"/>
    </source>
</evidence>
<dbReference type="EMBL" id="BLIP01000001">
    <property type="protein sequence ID" value="GFE20048.1"/>
    <property type="molecule type" value="Genomic_DNA"/>
</dbReference>
<evidence type="ECO:0000313" key="4">
    <source>
        <dbReference type="Proteomes" id="UP001210609"/>
    </source>
</evidence>